<keyword evidence="3 7" id="KW-0378">Hydrolase</keyword>
<dbReference type="GO" id="GO:0005576">
    <property type="term" value="C:extracellular region"/>
    <property type="evidence" value="ECO:0007669"/>
    <property type="project" value="TreeGrafter"/>
</dbReference>
<comment type="function">
    <text evidence="7">Putative phospholipase.</text>
</comment>
<dbReference type="Gene3D" id="3.60.60.30">
    <property type="match status" value="2"/>
</dbReference>
<accession>A0AAE1AHR4</accession>
<dbReference type="Pfam" id="PF04916">
    <property type="entry name" value="Phospholip_B"/>
    <property type="match status" value="1"/>
</dbReference>
<proteinExistence type="inferred from homology"/>
<evidence type="ECO:0000256" key="3">
    <source>
        <dbReference type="ARBA" id="ARBA00022801"/>
    </source>
</evidence>
<keyword evidence="2 7" id="KW-0732">Signal</keyword>
<dbReference type="Proteomes" id="UP001283361">
    <property type="component" value="Unassembled WGS sequence"/>
</dbReference>
<dbReference type="EC" id="3.1.1.-" evidence="7"/>
<evidence type="ECO:0000313" key="9">
    <source>
        <dbReference type="Proteomes" id="UP001283361"/>
    </source>
</evidence>
<keyword evidence="5 7" id="KW-0443">Lipid metabolism</keyword>
<evidence type="ECO:0000256" key="2">
    <source>
        <dbReference type="ARBA" id="ARBA00022729"/>
    </source>
</evidence>
<dbReference type="PANTHER" id="PTHR12370:SF3">
    <property type="entry name" value="PHOSPHOLIPASE B-LIKE 2-RELATED"/>
    <property type="match status" value="1"/>
</dbReference>
<sequence>MATTRQAFQIFLVLLVLPCITATVTKLWVVYDTKNEKFQVQEQPQTDYVAVASLANTINQTGWAKLDVTTYAGPKRKYNDSIQAYAAGFVEGHLTRSLMTMHWANTGAWVCPEPLSKQCMQLKRFLKKNMDWMLQNIKVSSSSSPFWHHVRLFLEQSAGLQDGYAGMPGKLNLDIEIFGVFIWQLGGDFETLLQVFPTPSSDQNIKAPDPWAAGIGHCSALLRLLPDYSDLYVAQDTWSDFSSMLKVLKRYSFEMLKYPADTSTPAPGNTITFSSYPGVLFSGDDFYTISSGLLTQETTIGYSNSSLNQYIKPTSVMEGIRTMVANRLAASGREWAQIFSLSNSGTYNNEWMVVDYKLFEPGRKEPVMGLFTLLEQIPGTIIYEDMTQYLYKNMYYGSYNTPGTIVYDDLTHILYKNMYFGSYNHAYFPEIFNKSGQPALVAKYGDWFTYERTPRALIFKRDAPKVKDLTAMIKLMRYNNFKHDPLSRCNCTPPYSGENAIAARCDLNPANGTYPFGALGHRPHAATDMKVTTFELFKSQSFQAQSGPPFDDVPAFQWSTSSFKDNSHVGHPDLWKFPVITFNGSNPMQ</sequence>
<dbReference type="EMBL" id="JAWDGP010001864">
    <property type="protein sequence ID" value="KAK3787446.1"/>
    <property type="molecule type" value="Genomic_DNA"/>
</dbReference>
<comment type="similarity">
    <text evidence="1 7">Belongs to the phospholipase B-like family.</text>
</comment>
<evidence type="ECO:0000256" key="4">
    <source>
        <dbReference type="ARBA" id="ARBA00022963"/>
    </source>
</evidence>
<protein>
    <recommendedName>
        <fullName evidence="7">Phospholipase B-like</fullName>
        <ecNumber evidence="7">3.1.1.-</ecNumber>
    </recommendedName>
</protein>
<keyword evidence="9" id="KW-1185">Reference proteome</keyword>
<name>A0AAE1AHR4_9GAST</name>
<keyword evidence="6" id="KW-0325">Glycoprotein</keyword>
<dbReference type="InterPro" id="IPR007000">
    <property type="entry name" value="PLipase_B-like"/>
</dbReference>
<organism evidence="8 9">
    <name type="scientific">Elysia crispata</name>
    <name type="common">lettuce slug</name>
    <dbReference type="NCBI Taxonomy" id="231223"/>
    <lineage>
        <taxon>Eukaryota</taxon>
        <taxon>Metazoa</taxon>
        <taxon>Spiralia</taxon>
        <taxon>Lophotrochozoa</taxon>
        <taxon>Mollusca</taxon>
        <taxon>Gastropoda</taxon>
        <taxon>Heterobranchia</taxon>
        <taxon>Euthyneura</taxon>
        <taxon>Panpulmonata</taxon>
        <taxon>Sacoglossa</taxon>
        <taxon>Placobranchoidea</taxon>
        <taxon>Plakobranchidae</taxon>
        <taxon>Elysia</taxon>
    </lineage>
</organism>
<reference evidence="8" key="1">
    <citation type="journal article" date="2023" name="G3 (Bethesda)">
        <title>A reference genome for the long-term kleptoplast-retaining sea slug Elysia crispata morphotype clarki.</title>
        <authorList>
            <person name="Eastman K.E."/>
            <person name="Pendleton A.L."/>
            <person name="Shaikh M.A."/>
            <person name="Suttiyut T."/>
            <person name="Ogas R."/>
            <person name="Tomko P."/>
            <person name="Gavelis G."/>
            <person name="Widhalm J.R."/>
            <person name="Wisecaver J.H."/>
        </authorList>
    </citation>
    <scope>NUCLEOTIDE SEQUENCE</scope>
    <source>
        <strain evidence="8">ECLA1</strain>
    </source>
</reference>
<dbReference type="GO" id="GO:0009395">
    <property type="term" value="P:phospholipid catabolic process"/>
    <property type="evidence" value="ECO:0007669"/>
    <property type="project" value="TreeGrafter"/>
</dbReference>
<feature type="chain" id="PRO_5041770377" description="Phospholipase B-like" evidence="7">
    <location>
        <begin position="23"/>
        <end position="589"/>
    </location>
</feature>
<evidence type="ECO:0000313" key="8">
    <source>
        <dbReference type="EMBL" id="KAK3787446.1"/>
    </source>
</evidence>
<evidence type="ECO:0000256" key="6">
    <source>
        <dbReference type="ARBA" id="ARBA00023180"/>
    </source>
</evidence>
<dbReference type="GO" id="GO:0004620">
    <property type="term" value="F:phospholipase activity"/>
    <property type="evidence" value="ECO:0007669"/>
    <property type="project" value="InterPro"/>
</dbReference>
<feature type="signal peptide" evidence="7">
    <location>
        <begin position="1"/>
        <end position="22"/>
    </location>
</feature>
<comment type="caution">
    <text evidence="8">The sequence shown here is derived from an EMBL/GenBank/DDBJ whole genome shotgun (WGS) entry which is preliminary data.</text>
</comment>
<evidence type="ECO:0000256" key="5">
    <source>
        <dbReference type="ARBA" id="ARBA00023098"/>
    </source>
</evidence>
<gene>
    <name evidence="8" type="ORF">RRG08_025713</name>
</gene>
<dbReference type="AlphaFoldDB" id="A0AAE1AHR4"/>
<dbReference type="PANTHER" id="PTHR12370">
    <property type="entry name" value="PHOSPHOLIPASE B-RELATED"/>
    <property type="match status" value="1"/>
</dbReference>
<evidence type="ECO:0000256" key="1">
    <source>
        <dbReference type="ARBA" id="ARBA00007835"/>
    </source>
</evidence>
<keyword evidence="4 7" id="KW-0442">Lipid degradation</keyword>
<evidence type="ECO:0000256" key="7">
    <source>
        <dbReference type="RuleBase" id="RU364138"/>
    </source>
</evidence>